<feature type="binding site" evidence="2">
    <location>
        <begin position="106"/>
        <end position="107"/>
    </location>
    <ligand>
        <name>S-adenosyl-L-methionine</name>
        <dbReference type="ChEBI" id="CHEBI:59789"/>
    </ligand>
</feature>
<keyword evidence="5" id="KW-0489">Methyltransferase</keyword>
<protein>
    <submittedName>
        <fullName evidence="5">23S rRNA m(1)G 745 methyltransferase</fullName>
    </submittedName>
</protein>
<dbReference type="InterPro" id="IPR025714">
    <property type="entry name" value="Methyltranfer_dom"/>
</dbReference>
<dbReference type="PANTHER" id="PTHR42912:SF45">
    <property type="entry name" value="23S RRNA (GUANINE(745)-N(1))-METHYLTRANSFERASE"/>
    <property type="match status" value="1"/>
</dbReference>
<keyword evidence="5" id="KW-0808">Transferase</keyword>
<organism evidence="5 6">
    <name type="scientific">Ligilactobacillus pobuzihii</name>
    <dbReference type="NCBI Taxonomy" id="449659"/>
    <lineage>
        <taxon>Bacteria</taxon>
        <taxon>Bacillati</taxon>
        <taxon>Bacillota</taxon>
        <taxon>Bacilli</taxon>
        <taxon>Lactobacillales</taxon>
        <taxon>Lactobacillaceae</taxon>
        <taxon>Ligilactobacillus</taxon>
    </lineage>
</organism>
<sequence length="287" mass="32446">MKKIEQAAAFLREHRALFKCPVCGNTFLTVTGHSLECQNKHSFDLSRKGTLYLITHKIKSEYDSVEMWQARRRMLTLGLFDQMVQAINAAMPTDKDLNILDIGSGEGTTSAKLKQLRKSNDTMIGIDISKSAVNLATSYQNNNFSCVADLAALPFTDESFDCITDIFSPAAYQEFKRVLRPGGQIYKIIPNSGYLKELRQLLYPQESEHRTYDNSAVLSLFAKNFPNYRQQDIQYTFKFPEKDFASLLMMTPLNWGASDEIKQQVLATPLRQITVDVSLLVATKESG</sequence>
<dbReference type="GO" id="GO:0008168">
    <property type="term" value="F:methyltransferase activity"/>
    <property type="evidence" value="ECO:0007669"/>
    <property type="project" value="UniProtKB-KW"/>
</dbReference>
<evidence type="ECO:0000259" key="4">
    <source>
        <dbReference type="Pfam" id="PF21302"/>
    </source>
</evidence>
<accession>A0A0R2L3P6</accession>
<feature type="domain" description="Methyltransferase" evidence="3">
    <location>
        <begin position="94"/>
        <end position="194"/>
    </location>
</feature>
<feature type="binding site" evidence="2">
    <location>
        <position position="80"/>
    </location>
    <ligand>
        <name>S-adenosyl-L-methionine</name>
        <dbReference type="ChEBI" id="CHEBI:59789"/>
    </ligand>
</feature>
<comment type="caution">
    <text evidence="5">The sequence shown here is derived from an EMBL/GenBank/DDBJ whole genome shotgun (WGS) entry which is preliminary data.</text>
</comment>
<dbReference type="RefSeq" id="WP_017867341.1">
    <property type="nucleotide sequence ID" value="NZ_BJYB01000014.1"/>
</dbReference>
<dbReference type="InterPro" id="IPR016718">
    <property type="entry name" value="rRNA_m1G-MeTrfase_A_prd"/>
</dbReference>
<proteinExistence type="predicted"/>
<feature type="domain" description="23S rRNA (guanine(745)-N(1))-methyltransferase N-terminal" evidence="4">
    <location>
        <begin position="18"/>
        <end position="53"/>
    </location>
</feature>
<dbReference type="InterPro" id="IPR050508">
    <property type="entry name" value="Methyltransf_Superfamily"/>
</dbReference>
<dbReference type="CDD" id="cd02440">
    <property type="entry name" value="AdoMet_MTases"/>
    <property type="match status" value="1"/>
</dbReference>
<gene>
    <name evidence="5" type="ORF">IV66_GL000785</name>
</gene>
<keyword evidence="1" id="KW-0862">Zinc</keyword>
<evidence type="ECO:0000256" key="1">
    <source>
        <dbReference type="PIRSR" id="PIRSR018249-1"/>
    </source>
</evidence>
<dbReference type="OrthoDB" id="5522265at2"/>
<feature type="binding site" evidence="1">
    <location>
        <position position="37"/>
    </location>
    <ligand>
        <name>Zn(2+)</name>
        <dbReference type="ChEBI" id="CHEBI:29105"/>
    </ligand>
</feature>
<dbReference type="InterPro" id="IPR029063">
    <property type="entry name" value="SAM-dependent_MTases_sf"/>
</dbReference>
<dbReference type="PIRSF" id="PIRSF018249">
    <property type="entry name" value="MyrA_prd"/>
    <property type="match status" value="1"/>
</dbReference>
<dbReference type="Pfam" id="PF13847">
    <property type="entry name" value="Methyltransf_31"/>
    <property type="match status" value="1"/>
</dbReference>
<dbReference type="SUPFAM" id="SSF53335">
    <property type="entry name" value="S-adenosyl-L-methionine-dependent methyltransferases"/>
    <property type="match status" value="1"/>
</dbReference>
<dbReference type="GO" id="GO:0032259">
    <property type="term" value="P:methylation"/>
    <property type="evidence" value="ECO:0007669"/>
    <property type="project" value="UniProtKB-KW"/>
</dbReference>
<keyword evidence="2" id="KW-0949">S-adenosyl-L-methionine</keyword>
<dbReference type="STRING" id="449659.IV66_GL000785"/>
<evidence type="ECO:0000313" key="5">
    <source>
        <dbReference type="EMBL" id="KRN96291.1"/>
    </source>
</evidence>
<dbReference type="PANTHER" id="PTHR42912">
    <property type="entry name" value="METHYLTRANSFERASE"/>
    <property type="match status" value="1"/>
</dbReference>
<evidence type="ECO:0000259" key="3">
    <source>
        <dbReference type="Pfam" id="PF13847"/>
    </source>
</evidence>
<dbReference type="AlphaFoldDB" id="A0A0R2L3P6"/>
<dbReference type="EMBL" id="JQCN01000067">
    <property type="protein sequence ID" value="KRN96291.1"/>
    <property type="molecule type" value="Genomic_DNA"/>
</dbReference>
<evidence type="ECO:0000256" key="2">
    <source>
        <dbReference type="PIRSR" id="PIRSR018249-2"/>
    </source>
</evidence>
<dbReference type="Proteomes" id="UP000051886">
    <property type="component" value="Unassembled WGS sequence"/>
</dbReference>
<keyword evidence="1" id="KW-0479">Metal-binding</keyword>
<name>A0A0R2L3P6_9LACO</name>
<feature type="binding site" evidence="1">
    <location>
        <position position="23"/>
    </location>
    <ligand>
        <name>Zn(2+)</name>
        <dbReference type="ChEBI" id="CHEBI:29105"/>
    </ligand>
</feature>
<feature type="binding site" evidence="1">
    <location>
        <position position="41"/>
    </location>
    <ligand>
        <name>Zn(2+)</name>
        <dbReference type="ChEBI" id="CHEBI:29105"/>
    </ligand>
</feature>
<feature type="binding site" evidence="2">
    <location>
        <position position="194"/>
    </location>
    <ligand>
        <name>S-adenosyl-L-methionine</name>
        <dbReference type="ChEBI" id="CHEBI:59789"/>
    </ligand>
</feature>
<reference evidence="5 6" key="1">
    <citation type="journal article" date="2015" name="Genome Announc.">
        <title>Expanding the biotechnology potential of lactobacilli through comparative genomics of 213 strains and associated genera.</title>
        <authorList>
            <person name="Sun Z."/>
            <person name="Harris H.M."/>
            <person name="McCann A."/>
            <person name="Guo C."/>
            <person name="Argimon S."/>
            <person name="Zhang W."/>
            <person name="Yang X."/>
            <person name="Jeffery I.B."/>
            <person name="Cooney J.C."/>
            <person name="Kagawa T.F."/>
            <person name="Liu W."/>
            <person name="Song Y."/>
            <person name="Salvetti E."/>
            <person name="Wrobel A."/>
            <person name="Rasinkangas P."/>
            <person name="Parkhill J."/>
            <person name="Rea M.C."/>
            <person name="O'Sullivan O."/>
            <person name="Ritari J."/>
            <person name="Douillard F.P."/>
            <person name="Paul Ross R."/>
            <person name="Yang R."/>
            <person name="Briner A.E."/>
            <person name="Felis G.E."/>
            <person name="de Vos W.M."/>
            <person name="Barrangou R."/>
            <person name="Klaenhammer T.R."/>
            <person name="Caufield P.W."/>
            <person name="Cui Y."/>
            <person name="Zhang H."/>
            <person name="O'Toole P.W."/>
        </authorList>
    </citation>
    <scope>NUCLEOTIDE SEQUENCE [LARGE SCALE GENOMIC DNA]</scope>
    <source>
        <strain evidence="5 6">NBRC 103219</strain>
    </source>
</reference>
<dbReference type="InterPro" id="IPR048647">
    <property type="entry name" value="RlmA_N"/>
</dbReference>
<feature type="binding site" evidence="1">
    <location>
        <position position="20"/>
    </location>
    <ligand>
        <name>Zn(2+)</name>
        <dbReference type="ChEBI" id="CHEBI:29105"/>
    </ligand>
</feature>
<dbReference type="PATRIC" id="fig|449659.4.peg.791"/>
<evidence type="ECO:0000313" key="6">
    <source>
        <dbReference type="Proteomes" id="UP000051886"/>
    </source>
</evidence>
<dbReference type="Pfam" id="PF21302">
    <property type="entry name" value="Zn_ribbon_RlmA"/>
    <property type="match status" value="1"/>
</dbReference>
<dbReference type="GO" id="GO:0046872">
    <property type="term" value="F:metal ion binding"/>
    <property type="evidence" value="ECO:0007669"/>
    <property type="project" value="UniProtKB-KW"/>
</dbReference>
<keyword evidence="6" id="KW-1185">Reference proteome</keyword>
<dbReference type="Gene3D" id="3.40.50.150">
    <property type="entry name" value="Vaccinia Virus protein VP39"/>
    <property type="match status" value="1"/>
</dbReference>